<dbReference type="Proteomes" id="UP000772618">
    <property type="component" value="Unassembled WGS sequence"/>
</dbReference>
<accession>A0ABS5VT30</accession>
<evidence type="ECO:0000313" key="9">
    <source>
        <dbReference type="Proteomes" id="UP000772618"/>
    </source>
</evidence>
<keyword evidence="3 8" id="KW-0808">Transferase</keyword>
<dbReference type="EMBL" id="JAHESD010000034">
    <property type="protein sequence ID" value="MBT1704567.1"/>
    <property type="molecule type" value="Genomic_DNA"/>
</dbReference>
<keyword evidence="4 7" id="KW-0812">Transmembrane</keyword>
<keyword evidence="2" id="KW-1003">Cell membrane</keyword>
<feature type="transmembrane region" description="Helical" evidence="7">
    <location>
        <begin position="143"/>
        <end position="162"/>
    </location>
</feature>
<evidence type="ECO:0000256" key="2">
    <source>
        <dbReference type="ARBA" id="ARBA00022475"/>
    </source>
</evidence>
<organism evidence="8 9">
    <name type="scientific">Chryseosolibacter indicus</name>
    <dbReference type="NCBI Taxonomy" id="2782351"/>
    <lineage>
        <taxon>Bacteria</taxon>
        <taxon>Pseudomonadati</taxon>
        <taxon>Bacteroidota</taxon>
        <taxon>Cytophagia</taxon>
        <taxon>Cytophagales</taxon>
        <taxon>Chryseotaleaceae</taxon>
        <taxon>Chryseosolibacter</taxon>
    </lineage>
</organism>
<feature type="transmembrane region" description="Helical" evidence="7">
    <location>
        <begin position="88"/>
        <end position="106"/>
    </location>
</feature>
<comment type="subcellular location">
    <subcellularLocation>
        <location evidence="1">Cell membrane</location>
        <topology evidence="1">Multi-pass membrane protein</topology>
    </subcellularLocation>
</comment>
<comment type="caution">
    <text evidence="8">The sequence shown here is derived from an EMBL/GenBank/DDBJ whole genome shotgun (WGS) entry which is preliminary data.</text>
</comment>
<proteinExistence type="predicted"/>
<dbReference type="PANTHER" id="PTHR22926:SF3">
    <property type="entry name" value="UNDECAPRENYL-PHOSPHATE ALPHA-N-ACETYLGLUCOSAMINYL 1-PHOSPHATE TRANSFERASE"/>
    <property type="match status" value="1"/>
</dbReference>
<evidence type="ECO:0000256" key="7">
    <source>
        <dbReference type="SAM" id="Phobius"/>
    </source>
</evidence>
<evidence type="ECO:0000256" key="5">
    <source>
        <dbReference type="ARBA" id="ARBA00022989"/>
    </source>
</evidence>
<evidence type="ECO:0000256" key="1">
    <source>
        <dbReference type="ARBA" id="ARBA00004651"/>
    </source>
</evidence>
<keyword evidence="5 7" id="KW-1133">Transmembrane helix</keyword>
<evidence type="ECO:0000256" key="6">
    <source>
        <dbReference type="ARBA" id="ARBA00023136"/>
    </source>
</evidence>
<keyword evidence="9" id="KW-1185">Reference proteome</keyword>
<dbReference type="RefSeq" id="WP_254154526.1">
    <property type="nucleotide sequence ID" value="NZ_JAHESD010000034.1"/>
</dbReference>
<dbReference type="Pfam" id="PF00953">
    <property type="entry name" value="Glycos_transf_4"/>
    <property type="match status" value="1"/>
</dbReference>
<dbReference type="InterPro" id="IPR018480">
    <property type="entry name" value="PNAcMuramoyl-5peptid_Trfase_CS"/>
</dbReference>
<dbReference type="GO" id="GO:0016740">
    <property type="term" value="F:transferase activity"/>
    <property type="evidence" value="ECO:0007669"/>
    <property type="project" value="UniProtKB-KW"/>
</dbReference>
<sequence length="281" mass="31176">MKIILAVLSITFVLGLFDDLVQIKPLVKILGQALAGSVAFFLLDIKLSSFYGLFGNIHFNDWISYPLTIFTIIILTNAFNLIDGIDGLAGSFSVVCLIFFGTWFYVVGETYLSIICFAMVGAIIGFLIFNWQPSQIFMGDTGALLIGMMISIAAIKFININYDLPLNSIVRFEASVSTAISVIIIPVVDTIRIIIIRLSLGVSPLTPDKRHIHHSLLRIGLSHQEAVLLLTSIHLFFISGALMMKSISELTVLFFVVALSLTLSFLLHFFLIKQLRQENLI</sequence>
<evidence type="ECO:0000256" key="3">
    <source>
        <dbReference type="ARBA" id="ARBA00022679"/>
    </source>
</evidence>
<name>A0ABS5VT30_9BACT</name>
<protein>
    <submittedName>
        <fullName evidence="8">Undecaprenyl/decaprenyl-phosphate alpha-N-acetylglucosaminyl 1-phosphate transferase</fullName>
    </submittedName>
</protein>
<dbReference type="InterPro" id="IPR000715">
    <property type="entry name" value="Glycosyl_transferase_4"/>
</dbReference>
<gene>
    <name evidence="8" type="ORF">KK060_14835</name>
</gene>
<feature type="transmembrane region" description="Helical" evidence="7">
    <location>
        <begin position="112"/>
        <end position="131"/>
    </location>
</feature>
<dbReference type="PANTHER" id="PTHR22926">
    <property type="entry name" value="PHOSPHO-N-ACETYLMURAMOYL-PENTAPEPTIDE-TRANSFERASE"/>
    <property type="match status" value="1"/>
</dbReference>
<reference evidence="8 9" key="1">
    <citation type="submission" date="2021-05" db="EMBL/GenBank/DDBJ databases">
        <title>A Polyphasic approach of four new species of the genus Ohtaekwangia: Ohtaekwangia histidinii sp. nov., Ohtaekwangia cretensis sp. nov., Ohtaekwangia indiensis sp. nov., Ohtaekwangia reichenbachii sp. nov. from diverse environment.</title>
        <authorList>
            <person name="Octaviana S."/>
        </authorList>
    </citation>
    <scope>NUCLEOTIDE SEQUENCE [LARGE SCALE GENOMIC DNA]</scope>
    <source>
        <strain evidence="8 9">PWU20</strain>
    </source>
</reference>
<dbReference type="CDD" id="cd06853">
    <property type="entry name" value="GT_WecA_like"/>
    <property type="match status" value="1"/>
</dbReference>
<feature type="transmembrane region" description="Helical" evidence="7">
    <location>
        <begin position="182"/>
        <end position="205"/>
    </location>
</feature>
<evidence type="ECO:0000313" key="8">
    <source>
        <dbReference type="EMBL" id="MBT1704567.1"/>
    </source>
</evidence>
<keyword evidence="6 7" id="KW-0472">Membrane</keyword>
<feature type="transmembrane region" description="Helical" evidence="7">
    <location>
        <begin position="62"/>
        <end position="81"/>
    </location>
</feature>
<dbReference type="PROSITE" id="PS01348">
    <property type="entry name" value="MRAY_2"/>
    <property type="match status" value="1"/>
</dbReference>
<evidence type="ECO:0000256" key="4">
    <source>
        <dbReference type="ARBA" id="ARBA00022692"/>
    </source>
</evidence>
<feature type="transmembrane region" description="Helical" evidence="7">
    <location>
        <begin position="226"/>
        <end position="244"/>
    </location>
</feature>
<feature type="transmembrane region" description="Helical" evidence="7">
    <location>
        <begin position="250"/>
        <end position="272"/>
    </location>
</feature>